<organism evidence="7 8">
    <name type="scientific">Maribellus comscasis</name>
    <dbReference type="NCBI Taxonomy" id="2681766"/>
    <lineage>
        <taxon>Bacteria</taxon>
        <taxon>Pseudomonadati</taxon>
        <taxon>Bacteroidota</taxon>
        <taxon>Bacteroidia</taxon>
        <taxon>Marinilabiliales</taxon>
        <taxon>Prolixibacteraceae</taxon>
        <taxon>Maribellus</taxon>
    </lineage>
</organism>
<dbReference type="GO" id="GO:0008720">
    <property type="term" value="F:D-lactate dehydrogenase (NAD+) activity"/>
    <property type="evidence" value="ECO:0007669"/>
    <property type="project" value="TreeGrafter"/>
</dbReference>
<keyword evidence="3" id="KW-0520">NAD</keyword>
<evidence type="ECO:0000259" key="5">
    <source>
        <dbReference type="Pfam" id="PF00389"/>
    </source>
</evidence>
<evidence type="ECO:0000256" key="2">
    <source>
        <dbReference type="ARBA" id="ARBA00023002"/>
    </source>
</evidence>
<evidence type="ECO:0000256" key="1">
    <source>
        <dbReference type="ARBA" id="ARBA00005854"/>
    </source>
</evidence>
<dbReference type="InterPro" id="IPR006139">
    <property type="entry name" value="D-isomer_2_OHA_DH_cat_dom"/>
</dbReference>
<dbReference type="Pfam" id="PF00389">
    <property type="entry name" value="2-Hacid_dh"/>
    <property type="match status" value="1"/>
</dbReference>
<dbReference type="Pfam" id="PF02826">
    <property type="entry name" value="2-Hacid_dh_C"/>
    <property type="match status" value="1"/>
</dbReference>
<dbReference type="Gene3D" id="3.40.50.720">
    <property type="entry name" value="NAD(P)-binding Rossmann-like Domain"/>
    <property type="match status" value="2"/>
</dbReference>
<dbReference type="InterPro" id="IPR029752">
    <property type="entry name" value="D-isomer_DH_CS1"/>
</dbReference>
<evidence type="ECO:0000256" key="3">
    <source>
        <dbReference type="ARBA" id="ARBA00023027"/>
    </source>
</evidence>
<dbReference type="InterPro" id="IPR058205">
    <property type="entry name" value="D-LDH-like"/>
</dbReference>
<dbReference type="CDD" id="cd12185">
    <property type="entry name" value="HGDH_LDH_like"/>
    <property type="match status" value="1"/>
</dbReference>
<dbReference type="SUPFAM" id="SSF52283">
    <property type="entry name" value="Formate/glycerate dehydrogenase catalytic domain-like"/>
    <property type="match status" value="1"/>
</dbReference>
<dbReference type="Proteomes" id="UP000428260">
    <property type="component" value="Chromosome"/>
</dbReference>
<keyword evidence="8" id="KW-1185">Reference proteome</keyword>
<keyword evidence="2 4" id="KW-0560">Oxidoreductase</keyword>
<dbReference type="PANTHER" id="PTHR43026:SF1">
    <property type="entry name" value="2-HYDROXYACID DEHYDROGENASE HOMOLOG 1-RELATED"/>
    <property type="match status" value="1"/>
</dbReference>
<evidence type="ECO:0000259" key="6">
    <source>
        <dbReference type="Pfam" id="PF02826"/>
    </source>
</evidence>
<reference evidence="7 8" key="1">
    <citation type="submission" date="2019-11" db="EMBL/GenBank/DDBJ databases">
        <authorList>
            <person name="Zheng R.K."/>
            <person name="Sun C.M."/>
        </authorList>
    </citation>
    <scope>NUCLEOTIDE SEQUENCE [LARGE SCALE GENOMIC DNA]</scope>
    <source>
        <strain evidence="7 8">WC007</strain>
    </source>
</reference>
<evidence type="ECO:0000313" key="7">
    <source>
        <dbReference type="EMBL" id="QGY48050.1"/>
    </source>
</evidence>
<feature type="domain" description="D-isomer specific 2-hydroxyacid dehydrogenase catalytic" evidence="5">
    <location>
        <begin position="9"/>
        <end position="325"/>
    </location>
</feature>
<dbReference type="KEGG" id="mcos:GM418_05445"/>
<feature type="domain" description="D-isomer specific 2-hydroxyacid dehydrogenase NAD-binding" evidence="6">
    <location>
        <begin position="109"/>
        <end position="295"/>
    </location>
</feature>
<dbReference type="InterPro" id="IPR029753">
    <property type="entry name" value="D-isomer_DH_CS"/>
</dbReference>
<dbReference type="PANTHER" id="PTHR43026">
    <property type="entry name" value="2-HYDROXYACID DEHYDROGENASE HOMOLOG 1-RELATED"/>
    <property type="match status" value="1"/>
</dbReference>
<dbReference type="InterPro" id="IPR006140">
    <property type="entry name" value="D-isomer_DH_NAD-bd"/>
</dbReference>
<gene>
    <name evidence="7" type="ORF">GM418_05445</name>
</gene>
<evidence type="ECO:0000256" key="4">
    <source>
        <dbReference type="RuleBase" id="RU003719"/>
    </source>
</evidence>
<dbReference type="SUPFAM" id="SSF51735">
    <property type="entry name" value="NAD(P)-binding Rossmann-fold domains"/>
    <property type="match status" value="1"/>
</dbReference>
<dbReference type="InterPro" id="IPR036291">
    <property type="entry name" value="NAD(P)-bd_dom_sf"/>
</dbReference>
<comment type="similarity">
    <text evidence="1 4">Belongs to the D-isomer specific 2-hydroxyacid dehydrogenase family.</text>
</comment>
<proteinExistence type="inferred from homology"/>
<dbReference type="EMBL" id="CP046401">
    <property type="protein sequence ID" value="QGY48050.1"/>
    <property type="molecule type" value="Genomic_DNA"/>
</dbReference>
<dbReference type="PROSITE" id="PS00671">
    <property type="entry name" value="D_2_HYDROXYACID_DH_3"/>
    <property type="match status" value="1"/>
</dbReference>
<dbReference type="GO" id="GO:0051287">
    <property type="term" value="F:NAD binding"/>
    <property type="evidence" value="ECO:0007669"/>
    <property type="project" value="InterPro"/>
</dbReference>
<evidence type="ECO:0000313" key="8">
    <source>
        <dbReference type="Proteomes" id="UP000428260"/>
    </source>
</evidence>
<dbReference type="PROSITE" id="PS00065">
    <property type="entry name" value="D_2_HYDROXYACID_DH_1"/>
    <property type="match status" value="1"/>
</dbReference>
<dbReference type="PROSITE" id="PS00670">
    <property type="entry name" value="D_2_HYDROXYACID_DH_2"/>
    <property type="match status" value="1"/>
</dbReference>
<accession>A0A6I6K3U4</accession>
<dbReference type="AlphaFoldDB" id="A0A6I6K3U4"/>
<name>A0A6I6K3U4_9BACT</name>
<protein>
    <submittedName>
        <fullName evidence="7">Lactate dehydrogenase</fullName>
    </submittedName>
</protein>
<sequence>MQITAYELRDDERVFFEEHAKALNIRVQYTSGVLSESLLDLAEGSIAVTVLGHSLIDEGLLQKLHKMGVRSIATRTIGYNHIDVSAAKSLGIKISTARYAPNGVADYTVMLILMSLRKYKQAMYRANINDYSLPGLRGKELRNLTVGIIGTGSIGEQVIKNLSGFGCKILAYSNSKKEHIEKLASYVSLDELYKQSDIISFHIPLNEGTRRMVNADAIEKMKDGVILVNCARGELMNIPDVVKRIEKQKIGALALDVFENETGIYHLDRRNDIISNRDMAYMRQFPNVIMTQHIAFYTDAAVSSMVNCTLQSIISFVETGASRYEIV</sequence>